<feature type="domain" description="RecX second three-helical" evidence="5">
    <location>
        <begin position="55"/>
        <end position="96"/>
    </location>
</feature>
<comment type="subcellular location">
    <subcellularLocation>
        <location evidence="1">Cytoplasm</location>
    </subcellularLocation>
</comment>
<evidence type="ECO:0000256" key="4">
    <source>
        <dbReference type="ARBA" id="ARBA00022490"/>
    </source>
</evidence>
<evidence type="ECO:0000259" key="5">
    <source>
        <dbReference type="Pfam" id="PF02631"/>
    </source>
</evidence>
<dbReference type="InterPro" id="IPR053924">
    <property type="entry name" value="RecX_HTH_2nd"/>
</dbReference>
<comment type="caution">
    <text evidence="7">The sequence shown here is derived from an EMBL/GenBank/DDBJ whole genome shotgun (WGS) entry which is preliminary data.</text>
</comment>
<feature type="domain" description="RecX third three-helical" evidence="6">
    <location>
        <begin position="115"/>
        <end position="149"/>
    </location>
</feature>
<dbReference type="Pfam" id="PF02631">
    <property type="entry name" value="RecX_HTH2"/>
    <property type="match status" value="1"/>
</dbReference>
<accession>A0ABT1MKD1</accession>
<dbReference type="Proteomes" id="UP001205603">
    <property type="component" value="Unassembled WGS sequence"/>
</dbReference>
<evidence type="ECO:0000256" key="1">
    <source>
        <dbReference type="ARBA" id="ARBA00004496"/>
    </source>
</evidence>
<keyword evidence="8" id="KW-1185">Reference proteome</keyword>
<dbReference type="Pfam" id="PF21981">
    <property type="entry name" value="RecX_HTH3"/>
    <property type="match status" value="1"/>
</dbReference>
<evidence type="ECO:0000256" key="2">
    <source>
        <dbReference type="ARBA" id="ARBA00009695"/>
    </source>
</evidence>
<evidence type="ECO:0000256" key="3">
    <source>
        <dbReference type="ARBA" id="ARBA00018111"/>
    </source>
</evidence>
<dbReference type="PANTHER" id="PTHR33602:SF1">
    <property type="entry name" value="REGULATORY PROTEIN RECX FAMILY PROTEIN"/>
    <property type="match status" value="1"/>
</dbReference>
<dbReference type="InterPro" id="IPR053925">
    <property type="entry name" value="RecX_HTH_3rd"/>
</dbReference>
<dbReference type="EMBL" id="JANDHW010000021">
    <property type="protein sequence ID" value="MCP9613077.1"/>
    <property type="molecule type" value="Genomic_DNA"/>
</dbReference>
<dbReference type="InterPro" id="IPR003783">
    <property type="entry name" value="Regulatory_RecX"/>
</dbReference>
<organism evidence="7 8">
    <name type="scientific">Coprobacter tertius</name>
    <dbReference type="NCBI Taxonomy" id="2944915"/>
    <lineage>
        <taxon>Bacteria</taxon>
        <taxon>Pseudomonadati</taxon>
        <taxon>Bacteroidota</taxon>
        <taxon>Bacteroidia</taxon>
        <taxon>Bacteroidales</taxon>
        <taxon>Barnesiellaceae</taxon>
        <taxon>Coprobacter</taxon>
    </lineage>
</organism>
<evidence type="ECO:0000313" key="7">
    <source>
        <dbReference type="EMBL" id="MCP9613077.1"/>
    </source>
</evidence>
<dbReference type="InterPro" id="IPR036388">
    <property type="entry name" value="WH-like_DNA-bd_sf"/>
</dbReference>
<protein>
    <recommendedName>
        <fullName evidence="3">Regulatory protein RecX</fullName>
    </recommendedName>
</protein>
<name>A0ABT1MKD1_9BACT</name>
<sequence>MRKMTSDEALHRLAALCSTSEQCESDLRSKLSRWEIDTHDQDSIIVRLRKERFFDEIRYCRGFANDKFKFNKWGKIKIAYALKQKGINDTYIKEALENIDDKAYCNLLSDILILKKKEYRGNDIYTQKAKLFRFAASRGFETEIINNILKKILS</sequence>
<gene>
    <name evidence="7" type="ORF">NMU02_13340</name>
</gene>
<dbReference type="PANTHER" id="PTHR33602">
    <property type="entry name" value="REGULATORY PROTEIN RECX FAMILY PROTEIN"/>
    <property type="match status" value="1"/>
</dbReference>
<dbReference type="Gene3D" id="1.10.10.10">
    <property type="entry name" value="Winged helix-like DNA-binding domain superfamily/Winged helix DNA-binding domain"/>
    <property type="match status" value="1"/>
</dbReference>
<comment type="similarity">
    <text evidence="2">Belongs to the RecX family.</text>
</comment>
<reference evidence="7 8" key="1">
    <citation type="submission" date="2022-07" db="EMBL/GenBank/DDBJ databases">
        <title>Fecal culturing of patients with breast cancer.</title>
        <authorList>
            <person name="Teng N.M.Y."/>
            <person name="Kiu R."/>
            <person name="Evans R."/>
            <person name="Baker D.J."/>
            <person name="Zenner C."/>
            <person name="Robinson S.D."/>
            <person name="Hall L.J."/>
        </authorList>
    </citation>
    <scope>NUCLEOTIDE SEQUENCE [LARGE SCALE GENOMIC DNA]</scope>
    <source>
        <strain evidence="7 8">LH1063</strain>
    </source>
</reference>
<evidence type="ECO:0000259" key="6">
    <source>
        <dbReference type="Pfam" id="PF21981"/>
    </source>
</evidence>
<keyword evidence="4" id="KW-0963">Cytoplasm</keyword>
<dbReference type="RefSeq" id="WP_255028467.1">
    <property type="nucleotide sequence ID" value="NZ_JANDHW010000021.1"/>
</dbReference>
<evidence type="ECO:0000313" key="8">
    <source>
        <dbReference type="Proteomes" id="UP001205603"/>
    </source>
</evidence>
<proteinExistence type="inferred from homology"/>